<comment type="caution">
    <text evidence="5">The sequence shown here is derived from an EMBL/GenBank/DDBJ whole genome shotgun (WGS) entry which is preliminary data.</text>
</comment>
<dbReference type="InterPro" id="IPR052900">
    <property type="entry name" value="Phospholipid_Metab_Enz"/>
</dbReference>
<dbReference type="InterPro" id="IPR006311">
    <property type="entry name" value="TAT_signal"/>
</dbReference>
<name>A0ABS4UXK6_9ACTN</name>
<feature type="compositionally biased region" description="Low complexity" evidence="1">
    <location>
        <begin position="358"/>
        <end position="382"/>
    </location>
</feature>
<dbReference type="InterPro" id="IPR038607">
    <property type="entry name" value="PhoD-like_sf"/>
</dbReference>
<dbReference type="Gene3D" id="2.60.40.380">
    <property type="entry name" value="Purple acid phosphatase-like, N-terminal"/>
    <property type="match status" value="1"/>
</dbReference>
<gene>
    <name evidence="5" type="ORF">JOF29_007452</name>
</gene>
<proteinExistence type="predicted"/>
<evidence type="ECO:0000256" key="1">
    <source>
        <dbReference type="SAM" id="MobiDB-lite"/>
    </source>
</evidence>
<dbReference type="EMBL" id="JAGINT010000002">
    <property type="protein sequence ID" value="MBP2356342.1"/>
    <property type="molecule type" value="Genomic_DNA"/>
</dbReference>
<feature type="region of interest" description="Disordered" evidence="1">
    <location>
        <begin position="357"/>
        <end position="406"/>
    </location>
</feature>
<keyword evidence="2" id="KW-0732">Signal</keyword>
<accession>A0ABS4UXK6</accession>
<evidence type="ECO:0000259" key="4">
    <source>
        <dbReference type="Pfam" id="PF16655"/>
    </source>
</evidence>
<organism evidence="5 6">
    <name type="scientific">Kribbella aluminosa</name>
    <dbReference type="NCBI Taxonomy" id="416017"/>
    <lineage>
        <taxon>Bacteria</taxon>
        <taxon>Bacillati</taxon>
        <taxon>Actinomycetota</taxon>
        <taxon>Actinomycetes</taxon>
        <taxon>Propionibacteriales</taxon>
        <taxon>Kribbellaceae</taxon>
        <taxon>Kribbella</taxon>
    </lineage>
</organism>
<keyword evidence="6" id="KW-1185">Reference proteome</keyword>
<dbReference type="PANTHER" id="PTHR43606:SF2">
    <property type="entry name" value="ALKALINE PHOSPHATASE FAMILY PROTEIN (AFU_ORTHOLOGUE AFUA_5G03860)"/>
    <property type="match status" value="1"/>
</dbReference>
<dbReference type="Gene3D" id="3.60.21.70">
    <property type="entry name" value="PhoD-like phosphatase"/>
    <property type="match status" value="1"/>
</dbReference>
<protein>
    <submittedName>
        <fullName evidence="5">Phosphodiesterase/alkaline phosphatase D-like protein</fullName>
    </submittedName>
</protein>
<dbReference type="Proteomes" id="UP000755585">
    <property type="component" value="Unassembled WGS sequence"/>
</dbReference>
<dbReference type="Pfam" id="PF16655">
    <property type="entry name" value="PhoD_N"/>
    <property type="match status" value="1"/>
</dbReference>
<evidence type="ECO:0000313" key="6">
    <source>
        <dbReference type="Proteomes" id="UP000755585"/>
    </source>
</evidence>
<evidence type="ECO:0000259" key="3">
    <source>
        <dbReference type="Pfam" id="PF09423"/>
    </source>
</evidence>
<evidence type="ECO:0000313" key="5">
    <source>
        <dbReference type="EMBL" id="MBP2356342.1"/>
    </source>
</evidence>
<dbReference type="Pfam" id="PF09423">
    <property type="entry name" value="PhoD"/>
    <property type="match status" value="1"/>
</dbReference>
<evidence type="ECO:0000256" key="2">
    <source>
        <dbReference type="SAM" id="SignalP"/>
    </source>
</evidence>
<dbReference type="InterPro" id="IPR032093">
    <property type="entry name" value="PhoD_N"/>
</dbReference>
<dbReference type="PANTHER" id="PTHR43606">
    <property type="entry name" value="PHOSPHATASE, PUTATIVE (AFU_ORTHOLOGUE AFUA_6G08710)-RELATED"/>
    <property type="match status" value="1"/>
</dbReference>
<feature type="chain" id="PRO_5047526799" evidence="2">
    <location>
        <begin position="27"/>
        <end position="406"/>
    </location>
</feature>
<dbReference type="InterPro" id="IPR029052">
    <property type="entry name" value="Metallo-depent_PP-like"/>
</dbReference>
<dbReference type="CDD" id="cd07389">
    <property type="entry name" value="MPP_PhoD"/>
    <property type="match status" value="1"/>
</dbReference>
<dbReference type="SUPFAM" id="SSF56300">
    <property type="entry name" value="Metallo-dependent phosphatases"/>
    <property type="match status" value="1"/>
</dbReference>
<sequence length="406" mass="43431">MSPISRRTLVLGGLAAAGAGAVPAAAQSSVITATATAAVPYPFQLGIASGEPDANSVVLWTRLAPSPTNADGQGGMANADVAVDWQVSTTDTFATLVSSGTVTAPYAAAHSVHAIVGGLAPDSDYFYRFRAQGHLSPVGRTRTTPAVGAAGRDLLMAFTSCSHYEEGYFTVYRRIAEENPGVILHLGDYIYEYGATAGRTRLHLGDETVSLADYRRRYAQYKTDPDLQAAHAVAPWIVVPDDHEVENNYAGTVRENNTPALTAAQWTARRSAAYQAYYENMPLRPAQVNSGNSIQLYRRLRWGSLATFHMLDTRQYRNDQACGDGWKVCSDADLRHAVCPVTPRRAGCSTDWGSTWARGTSSASRCSSPAGSTRPGRAWTRGTGTGRRGRASSRAGWTGPSATPSY</sequence>
<feature type="domain" description="PhoD-like phosphatase metallophosphatase" evidence="3">
    <location>
        <begin position="156"/>
        <end position="325"/>
    </location>
</feature>
<feature type="domain" description="Phospholipase D N-terminal" evidence="4">
    <location>
        <begin position="45"/>
        <end position="143"/>
    </location>
</feature>
<feature type="signal peptide" evidence="2">
    <location>
        <begin position="1"/>
        <end position="26"/>
    </location>
</feature>
<dbReference type="InterPro" id="IPR018946">
    <property type="entry name" value="PhoD-like_MPP"/>
</dbReference>
<dbReference type="PROSITE" id="PS51318">
    <property type="entry name" value="TAT"/>
    <property type="match status" value="1"/>
</dbReference>
<reference evidence="5 6" key="1">
    <citation type="submission" date="2021-03" db="EMBL/GenBank/DDBJ databases">
        <title>Sequencing the genomes of 1000 actinobacteria strains.</title>
        <authorList>
            <person name="Klenk H.-P."/>
        </authorList>
    </citation>
    <scope>NUCLEOTIDE SEQUENCE [LARGE SCALE GENOMIC DNA]</scope>
    <source>
        <strain evidence="5 6">DSM 18824</strain>
    </source>
</reference>